<gene>
    <name evidence="1" type="ORF">SNEC2469_LOCUS9954</name>
</gene>
<dbReference type="OrthoDB" id="410237at2759"/>
<dbReference type="Gene3D" id="2.80.10.50">
    <property type="match status" value="1"/>
</dbReference>
<sequence>MSGDKMTRSATRGFGPLPAHWLSEQFTVVDAGYGQVAFYSAKWGRFIRLSGSKLKTTSKRAATNLPSHWASPRFTVLPAGHGTFVFHNTDENRMIRMTDKVMGSSATKDPQDLPDSWSWERFKIVVVSEATQKAEDVSWSFDLAMVPETATESVRKCKQEFWLPIMEIRQRCLPA</sequence>
<dbReference type="EMBL" id="CAJNJA010015914">
    <property type="protein sequence ID" value="CAE7370585.1"/>
    <property type="molecule type" value="Genomic_DNA"/>
</dbReference>
<protein>
    <submittedName>
        <fullName evidence="1">Uncharacterized protein</fullName>
    </submittedName>
</protein>
<comment type="caution">
    <text evidence="1">The sequence shown here is derived from an EMBL/GenBank/DDBJ whole genome shotgun (WGS) entry which is preliminary data.</text>
</comment>
<evidence type="ECO:0000313" key="1">
    <source>
        <dbReference type="EMBL" id="CAE7370585.1"/>
    </source>
</evidence>
<accession>A0A812PZZ7</accession>
<organism evidence="1 2">
    <name type="scientific">Symbiodinium necroappetens</name>
    <dbReference type="NCBI Taxonomy" id="1628268"/>
    <lineage>
        <taxon>Eukaryota</taxon>
        <taxon>Sar</taxon>
        <taxon>Alveolata</taxon>
        <taxon>Dinophyceae</taxon>
        <taxon>Suessiales</taxon>
        <taxon>Symbiodiniaceae</taxon>
        <taxon>Symbiodinium</taxon>
    </lineage>
</organism>
<proteinExistence type="predicted"/>
<evidence type="ECO:0000313" key="2">
    <source>
        <dbReference type="Proteomes" id="UP000601435"/>
    </source>
</evidence>
<dbReference type="AlphaFoldDB" id="A0A812PZZ7"/>
<dbReference type="Proteomes" id="UP000601435">
    <property type="component" value="Unassembled WGS sequence"/>
</dbReference>
<reference evidence="1" key="1">
    <citation type="submission" date="2021-02" db="EMBL/GenBank/DDBJ databases">
        <authorList>
            <person name="Dougan E. K."/>
            <person name="Rhodes N."/>
            <person name="Thang M."/>
            <person name="Chan C."/>
        </authorList>
    </citation>
    <scope>NUCLEOTIDE SEQUENCE</scope>
</reference>
<keyword evidence="2" id="KW-1185">Reference proteome</keyword>
<name>A0A812PZZ7_9DINO</name>